<organism evidence="3 4">
    <name type="scientific">Actinoplanes friuliensis DSM 7358</name>
    <dbReference type="NCBI Taxonomy" id="1246995"/>
    <lineage>
        <taxon>Bacteria</taxon>
        <taxon>Bacillati</taxon>
        <taxon>Actinomycetota</taxon>
        <taxon>Actinomycetes</taxon>
        <taxon>Micromonosporales</taxon>
        <taxon>Micromonosporaceae</taxon>
        <taxon>Actinoplanes</taxon>
    </lineage>
</organism>
<dbReference type="eggNOG" id="ENOG50322X1">
    <property type="taxonomic scope" value="Bacteria"/>
</dbReference>
<keyword evidence="4" id="KW-1185">Reference proteome</keyword>
<dbReference type="EMBL" id="CP006272">
    <property type="protein sequence ID" value="AGZ46016.1"/>
    <property type="molecule type" value="Genomic_DNA"/>
</dbReference>
<accession>U5WDI7</accession>
<proteinExistence type="predicted"/>
<sequence length="334" mass="33269">MSDGPRDQRPDWDQSAADPADEPVTGPPAGASALPDSSAPGSGGTTSGGTTSGGTTASRGSASPAAAADESSRAGATSDEAWADDADGTSDGDGGAAPTSGAPVSGSPAAGSGPGPSRGRGAGAGRGGGAGRGSAGGRSGAGAARPRRRGIQLTDADAADAGGPEADARKKRRRKLFVGGISVGALLVVIALCAGGFAVINAVSSFQDDAADARESRRLRDAACLALESRLNRLVPPGATATPQARAVAIQDENAAARIYVAQLRDKQHSDWWLQMLDARTTFAEGLEAQAKSRTPAFYVAPETRDQVSVADELVDWSPSACGGAIRRLAAPDL</sequence>
<feature type="transmembrane region" description="Helical" evidence="2">
    <location>
        <begin position="176"/>
        <end position="200"/>
    </location>
</feature>
<feature type="compositionally biased region" description="Gly residues" evidence="1">
    <location>
        <begin position="112"/>
        <end position="140"/>
    </location>
</feature>
<reference evidence="3 4" key="1">
    <citation type="journal article" date="2014" name="J. Biotechnol.">
        <title>Complete genome sequence of the actinobacterium Actinoplanes friuliensis HAG 010964, producer of the lipopeptide antibiotic friulimycin.</title>
        <authorList>
            <person name="Ruckert C."/>
            <person name="Szczepanowski R."/>
            <person name="Albersmeier A."/>
            <person name="Goesmann A."/>
            <person name="Fischer N."/>
            <person name="Steinkamper A."/>
            <person name="Puhler A."/>
            <person name="Biener R."/>
            <person name="Schwartz D."/>
            <person name="Kalinowski J."/>
        </authorList>
    </citation>
    <scope>NUCLEOTIDE SEQUENCE [LARGE SCALE GENOMIC DNA]</scope>
    <source>
        <strain evidence="3 4">DSM 7358</strain>
    </source>
</reference>
<feature type="compositionally biased region" description="Gly residues" evidence="1">
    <location>
        <begin position="41"/>
        <end position="52"/>
    </location>
</feature>
<evidence type="ECO:0000313" key="3">
    <source>
        <dbReference type="EMBL" id="AGZ46016.1"/>
    </source>
</evidence>
<evidence type="ECO:0000313" key="4">
    <source>
        <dbReference type="Proteomes" id="UP000017746"/>
    </source>
</evidence>
<gene>
    <name evidence="3" type="ORF">AFR_38810</name>
</gene>
<protein>
    <submittedName>
        <fullName evidence="3">Uncharacterized protein</fullName>
    </submittedName>
</protein>
<feature type="compositionally biased region" description="Basic and acidic residues" evidence="1">
    <location>
        <begin position="1"/>
        <end position="12"/>
    </location>
</feature>
<keyword evidence="2" id="KW-0812">Transmembrane</keyword>
<dbReference type="KEGG" id="afs:AFR_38810"/>
<name>U5WDI7_9ACTN</name>
<feature type="region of interest" description="Disordered" evidence="1">
    <location>
        <begin position="1"/>
        <end position="171"/>
    </location>
</feature>
<evidence type="ECO:0000256" key="2">
    <source>
        <dbReference type="SAM" id="Phobius"/>
    </source>
</evidence>
<dbReference type="AlphaFoldDB" id="U5WDI7"/>
<evidence type="ECO:0000256" key="1">
    <source>
        <dbReference type="SAM" id="MobiDB-lite"/>
    </source>
</evidence>
<keyword evidence="2" id="KW-1133">Transmembrane helix</keyword>
<keyword evidence="2" id="KW-0472">Membrane</keyword>
<dbReference type="PATRIC" id="fig|1246995.3.peg.7853"/>
<dbReference type="Proteomes" id="UP000017746">
    <property type="component" value="Chromosome"/>
</dbReference>
<feature type="compositionally biased region" description="Low complexity" evidence="1">
    <location>
        <begin position="96"/>
        <end position="111"/>
    </location>
</feature>
<feature type="compositionally biased region" description="Low complexity" evidence="1">
    <location>
        <begin position="53"/>
        <end position="77"/>
    </location>
</feature>
<dbReference type="STRING" id="1246995.AFR_38810"/>
<dbReference type="HOGENOM" id="CLU_830622_0_0_11"/>
<feature type="compositionally biased region" description="Acidic residues" evidence="1">
    <location>
        <begin position="81"/>
        <end position="90"/>
    </location>
</feature>
<feature type="compositionally biased region" description="Low complexity" evidence="1">
    <location>
        <begin position="155"/>
        <end position="165"/>
    </location>
</feature>